<accession>A0A7W5ET19</accession>
<dbReference type="GO" id="GO:0016787">
    <property type="term" value="F:hydrolase activity"/>
    <property type="evidence" value="ECO:0007669"/>
    <property type="project" value="UniProtKB-KW"/>
</dbReference>
<reference evidence="3 4" key="1">
    <citation type="submission" date="2020-08" db="EMBL/GenBank/DDBJ databases">
        <title>Genomic Encyclopedia of Type Strains, Phase III (KMG-III): the genomes of soil and plant-associated and newly described type strains.</title>
        <authorList>
            <person name="Whitman W."/>
        </authorList>
    </citation>
    <scope>NUCLEOTIDE SEQUENCE [LARGE SCALE GENOMIC DNA]</scope>
    <source>
        <strain evidence="3 4">CECT 7744</strain>
    </source>
</reference>
<proteinExistence type="predicted"/>
<keyword evidence="3" id="KW-0378">Hydrolase</keyword>
<dbReference type="InterPro" id="IPR002925">
    <property type="entry name" value="Dienelactn_hydro"/>
</dbReference>
<evidence type="ECO:0000259" key="2">
    <source>
        <dbReference type="Pfam" id="PF01738"/>
    </source>
</evidence>
<dbReference type="SUPFAM" id="SSF53474">
    <property type="entry name" value="alpha/beta-Hydrolases"/>
    <property type="match status" value="1"/>
</dbReference>
<dbReference type="Proteomes" id="UP000518892">
    <property type="component" value="Unassembled WGS sequence"/>
</dbReference>
<dbReference type="AlphaFoldDB" id="A0A7W5ET19"/>
<feature type="chain" id="PRO_5030719427" evidence="1">
    <location>
        <begin position="24"/>
        <end position="284"/>
    </location>
</feature>
<evidence type="ECO:0000313" key="3">
    <source>
        <dbReference type="EMBL" id="MBB3230903.1"/>
    </source>
</evidence>
<dbReference type="EMBL" id="JACHXR010000004">
    <property type="protein sequence ID" value="MBB3230903.1"/>
    <property type="molecule type" value="Genomic_DNA"/>
</dbReference>
<name>A0A7W5ET19_9GAMM</name>
<dbReference type="PANTHER" id="PTHR22946">
    <property type="entry name" value="DIENELACTONE HYDROLASE DOMAIN-CONTAINING PROTEIN-RELATED"/>
    <property type="match status" value="1"/>
</dbReference>
<keyword evidence="4" id="KW-1185">Reference proteome</keyword>
<dbReference type="Gene3D" id="3.40.50.1820">
    <property type="entry name" value="alpha/beta hydrolase"/>
    <property type="match status" value="1"/>
</dbReference>
<feature type="signal peptide" evidence="1">
    <location>
        <begin position="1"/>
        <end position="23"/>
    </location>
</feature>
<feature type="domain" description="Dienelactone hydrolase" evidence="2">
    <location>
        <begin position="57"/>
        <end position="277"/>
    </location>
</feature>
<organism evidence="3 4">
    <name type="scientific">Halomonas stenophila</name>
    <dbReference type="NCBI Taxonomy" id="795312"/>
    <lineage>
        <taxon>Bacteria</taxon>
        <taxon>Pseudomonadati</taxon>
        <taxon>Pseudomonadota</taxon>
        <taxon>Gammaproteobacteria</taxon>
        <taxon>Oceanospirillales</taxon>
        <taxon>Halomonadaceae</taxon>
        <taxon>Halomonas</taxon>
    </lineage>
</organism>
<keyword evidence="1" id="KW-0732">Signal</keyword>
<dbReference type="Pfam" id="PF01738">
    <property type="entry name" value="DLH"/>
    <property type="match status" value="1"/>
</dbReference>
<gene>
    <name evidence="3" type="ORF">FHR97_001755</name>
</gene>
<dbReference type="PANTHER" id="PTHR22946:SF0">
    <property type="entry name" value="DIENELACTONE HYDROLASE DOMAIN-CONTAINING PROTEIN"/>
    <property type="match status" value="1"/>
</dbReference>
<dbReference type="RefSeq" id="WP_183383406.1">
    <property type="nucleotide sequence ID" value="NZ_JACHXR010000004.1"/>
</dbReference>
<comment type="caution">
    <text evidence="3">The sequence shown here is derived from an EMBL/GenBank/DDBJ whole genome shotgun (WGS) entry which is preliminary data.</text>
</comment>
<evidence type="ECO:0000256" key="1">
    <source>
        <dbReference type="SAM" id="SignalP"/>
    </source>
</evidence>
<dbReference type="InterPro" id="IPR029058">
    <property type="entry name" value="AB_hydrolase_fold"/>
</dbReference>
<protein>
    <submittedName>
        <fullName evidence="3">Dienelactone hydrolase</fullName>
    </submittedName>
</protein>
<dbReference type="InterPro" id="IPR050261">
    <property type="entry name" value="FrsA_esterase"/>
</dbReference>
<evidence type="ECO:0000313" key="4">
    <source>
        <dbReference type="Proteomes" id="UP000518892"/>
    </source>
</evidence>
<sequence>MRHLFTLACLAAGLMAGAAGIQAQDEPSPGDEQVTIQSGPRVVGEVFEYATGGTTYEGYLARNASIDQPQPAVLVVHEWWGLDRYARARADQLAALGFVALAVDMYGDGRLAAHPTEAQAFSTRVMQDWPAARARLEAAMARLGEHPAVADGGMAAIGYCFGGSVVMNMALSGMPLEAAISFHGGPTMAVKMPQAFEGSVRIHNGAEDGFVARDDLMAMAQALEAQGADVEVTNYPLAKHGFTNPEADALATQHDLPLAYDAAADAASWQAALLTLDAALNDND</sequence>